<protein>
    <submittedName>
        <fullName evidence="3">Uncharacterized protein LOC114442836 isoform X1</fullName>
    </submittedName>
</protein>
<keyword evidence="2" id="KW-1185">Reference proteome</keyword>
<feature type="compositionally biased region" description="Polar residues" evidence="1">
    <location>
        <begin position="306"/>
        <end position="320"/>
    </location>
</feature>
<feature type="region of interest" description="Disordered" evidence="1">
    <location>
        <begin position="548"/>
        <end position="583"/>
    </location>
</feature>
<dbReference type="GeneID" id="114442836"/>
<dbReference type="OrthoDB" id="8960114at2759"/>
<evidence type="ECO:0000256" key="1">
    <source>
        <dbReference type="SAM" id="MobiDB-lite"/>
    </source>
</evidence>
<evidence type="ECO:0000313" key="3">
    <source>
        <dbReference type="RefSeq" id="XP_028272444.1"/>
    </source>
</evidence>
<dbReference type="InParanoid" id="A0A6P7J6T6"/>
<feature type="compositionally biased region" description="Acidic residues" evidence="1">
    <location>
        <begin position="605"/>
        <end position="626"/>
    </location>
</feature>
<dbReference type="RefSeq" id="XP_028272444.1">
    <property type="nucleotide sequence ID" value="XM_028416643.1"/>
</dbReference>
<feature type="region of interest" description="Disordered" evidence="1">
    <location>
        <begin position="364"/>
        <end position="385"/>
    </location>
</feature>
<dbReference type="AlphaFoldDB" id="A0A6P7J6T6"/>
<gene>
    <name evidence="3" type="primary">LOC114442836</name>
</gene>
<name>A0A6P7J6T6_9TELE</name>
<evidence type="ECO:0000313" key="2">
    <source>
        <dbReference type="Proteomes" id="UP000515145"/>
    </source>
</evidence>
<feature type="compositionally biased region" description="Basic and acidic residues" evidence="1">
    <location>
        <begin position="246"/>
        <end position="289"/>
    </location>
</feature>
<feature type="region of interest" description="Disordered" evidence="1">
    <location>
        <begin position="159"/>
        <end position="185"/>
    </location>
</feature>
<accession>A0A6P7J6T6</accession>
<feature type="region of interest" description="Disordered" evidence="1">
    <location>
        <begin position="216"/>
        <end position="333"/>
    </location>
</feature>
<feature type="region of interest" description="Disordered" evidence="1">
    <location>
        <begin position="482"/>
        <end position="522"/>
    </location>
</feature>
<feature type="compositionally biased region" description="Basic and acidic residues" evidence="1">
    <location>
        <begin position="119"/>
        <end position="130"/>
    </location>
</feature>
<feature type="compositionally biased region" description="Low complexity" evidence="1">
    <location>
        <begin position="371"/>
        <end position="382"/>
    </location>
</feature>
<dbReference type="Proteomes" id="UP000515145">
    <property type="component" value="Chromosome 10"/>
</dbReference>
<proteinExistence type="predicted"/>
<organism evidence="2 3">
    <name type="scientific">Parambassis ranga</name>
    <name type="common">Indian glassy fish</name>
    <dbReference type="NCBI Taxonomy" id="210632"/>
    <lineage>
        <taxon>Eukaryota</taxon>
        <taxon>Metazoa</taxon>
        <taxon>Chordata</taxon>
        <taxon>Craniata</taxon>
        <taxon>Vertebrata</taxon>
        <taxon>Euteleostomi</taxon>
        <taxon>Actinopterygii</taxon>
        <taxon>Neopterygii</taxon>
        <taxon>Teleostei</taxon>
        <taxon>Neoteleostei</taxon>
        <taxon>Acanthomorphata</taxon>
        <taxon>Ovalentaria</taxon>
        <taxon>Ambassidae</taxon>
        <taxon>Parambassis</taxon>
    </lineage>
</organism>
<feature type="region of interest" description="Disordered" evidence="1">
    <location>
        <begin position="111"/>
        <end position="144"/>
    </location>
</feature>
<reference evidence="3" key="1">
    <citation type="submission" date="2025-08" db="UniProtKB">
        <authorList>
            <consortium name="RefSeq"/>
        </authorList>
    </citation>
    <scope>IDENTIFICATION</scope>
</reference>
<feature type="compositionally biased region" description="Polar residues" evidence="1">
    <location>
        <begin position="567"/>
        <end position="578"/>
    </location>
</feature>
<feature type="region of interest" description="Disordered" evidence="1">
    <location>
        <begin position="603"/>
        <end position="628"/>
    </location>
</feature>
<sequence length="666" mass="73323">MTYAQMSQSHNPADTQALLQSMLQRLKLQPGRDGQAYLHTPAPTLAASTLQQGGERAAFNPHKVNSNPVSDFGVNGVTSKECGLSAVDSNFGRKGDKIQRAGRGCEVDSGLVSFSSQKDNNHGDLGEKRKATWPVVTPTGTGQLLPAKSVKDADITSFQRTDGERGGSGGTRHITPGTDNALIMGPNQDHGFTPKVYMWSLKNTDVDAGGQQYKQLREGNGGTFAQSKDEETVSDMTRNSFRRKQRSSENKTRRWTQRIKERWKDRSGSFGKKGKEEGGSADQRSEHRNQISPPDQVLEKNEERSLASQENSTKLPTQPEDSNKDGPNRSTSDFDFGLGSFSLLEEIVTGQEWAKFLNPNLTVPQRTSEDSQSQPQIQTTPPDFNQSSAVLNPFGGGSNQWSFRSTEASPPTVFSAVRTDASLPMSMDVSEGKQSGIHREVDQTEPMEDMQAGQRRQTFTPPSLVETADNLQNSVLKSRVHLNRKRQHQPAESRGERLQAGITSEGAQTDREHLTSSLRINSITDETGESGCEKLIPLYNFNCHPTPLSPSSSNPLPPAPRGVLKHSISQDSESSMGTMTKRRRVEENRRVRFSEEVVAIASADLELDATDSEEDSDSGPEEDSMTEQDCVVEQAAVEEVVPSRRPALTAWMRVLKRKNTGRKPRL</sequence>